<dbReference type="Pfam" id="PF01263">
    <property type="entry name" value="Aldose_epim"/>
    <property type="match status" value="1"/>
</dbReference>
<name>A0AA37WLM1_9GAMM</name>
<dbReference type="Proteomes" id="UP001156870">
    <property type="component" value="Unassembled WGS sequence"/>
</dbReference>
<evidence type="ECO:0000256" key="2">
    <source>
        <dbReference type="ARBA" id="ARBA00005866"/>
    </source>
</evidence>
<sequence>MTQALPNIVSSLYERFGHLPGVTIEVHKELVAINIINDVASGTIFLQGAQVTHYERHCEPPILWLSDACDYKAGVPLRGGIPVCWPWFANLSHNPDDVKVQIDALDTPKGAHGLVRSINWTVEDIVPQDNETHLCLMLLPHEEIPEWPYQATLKLMITIGAELTVKLEVHNTGERSFVHTCALHSYFSVGDIEQTSITGLEDATYIDALKEWASFQQHGTLSINEEVDRIYQLNSVTSEKYQRVAQIHDTSNNRVINLHQIDAKSLVVWNPWIEKSKQLSNFPNESYQEMICLETANTLTHMRKVTPGGLELMGFMVK</sequence>
<dbReference type="RefSeq" id="WP_232593936.1">
    <property type="nucleotide sequence ID" value="NZ_BSPD01000035.1"/>
</dbReference>
<evidence type="ECO:0000313" key="7">
    <source>
        <dbReference type="Proteomes" id="UP001156870"/>
    </source>
</evidence>
<dbReference type="CDD" id="cd09020">
    <property type="entry name" value="D-hex-6-P-epi_like"/>
    <property type="match status" value="1"/>
</dbReference>
<comment type="catalytic activity">
    <reaction evidence="1">
        <text>alpha-D-glucose 6-phosphate = beta-D-glucose 6-phosphate</text>
        <dbReference type="Rhea" id="RHEA:16249"/>
        <dbReference type="ChEBI" id="CHEBI:58225"/>
        <dbReference type="ChEBI" id="CHEBI:58247"/>
        <dbReference type="EC" id="5.1.3.15"/>
    </reaction>
</comment>
<dbReference type="PANTHER" id="PTHR11122">
    <property type="entry name" value="APOSPORY-ASSOCIATED PROTEIN C-RELATED"/>
    <property type="match status" value="1"/>
</dbReference>
<dbReference type="EMBL" id="BSPD01000035">
    <property type="protein sequence ID" value="GLS25758.1"/>
    <property type="molecule type" value="Genomic_DNA"/>
</dbReference>
<dbReference type="GO" id="GO:0030246">
    <property type="term" value="F:carbohydrate binding"/>
    <property type="evidence" value="ECO:0007669"/>
    <property type="project" value="UniProtKB-UniRule"/>
</dbReference>
<comment type="caution">
    <text evidence="6">The sequence shown here is derived from an EMBL/GenBank/DDBJ whole genome shotgun (WGS) entry which is preliminary data.</text>
</comment>
<evidence type="ECO:0000256" key="1">
    <source>
        <dbReference type="ARBA" id="ARBA00001096"/>
    </source>
</evidence>
<dbReference type="GO" id="GO:0047938">
    <property type="term" value="F:glucose-6-phosphate 1-epimerase activity"/>
    <property type="evidence" value="ECO:0007669"/>
    <property type="project" value="UniProtKB-UniRule"/>
</dbReference>
<dbReference type="Gene3D" id="2.70.98.10">
    <property type="match status" value="1"/>
</dbReference>
<feature type="active site" evidence="5">
    <location>
        <position position="294"/>
    </location>
</feature>
<dbReference type="SUPFAM" id="SSF74650">
    <property type="entry name" value="Galactose mutarotase-like"/>
    <property type="match status" value="1"/>
</dbReference>
<evidence type="ECO:0000256" key="3">
    <source>
        <dbReference type="ARBA" id="ARBA00023235"/>
    </source>
</evidence>
<feature type="active site" evidence="5">
    <location>
        <position position="184"/>
    </location>
</feature>
<evidence type="ECO:0000313" key="6">
    <source>
        <dbReference type="EMBL" id="GLS25758.1"/>
    </source>
</evidence>
<dbReference type="InterPro" id="IPR008183">
    <property type="entry name" value="Aldose_1/G6P_1-epimerase"/>
</dbReference>
<accession>A0AA37WLM1</accession>
<dbReference type="GO" id="GO:0005975">
    <property type="term" value="P:carbohydrate metabolic process"/>
    <property type="evidence" value="ECO:0007669"/>
    <property type="project" value="InterPro"/>
</dbReference>
<evidence type="ECO:0000256" key="5">
    <source>
        <dbReference type="PIRSR" id="PIRSR016020-1"/>
    </source>
</evidence>
<gene>
    <name evidence="6" type="ORF">GCM10007877_14720</name>
</gene>
<proteinExistence type="inferred from homology"/>
<protein>
    <recommendedName>
        <fullName evidence="4">Putative glucose-6-phosphate 1-epimerase</fullName>
        <ecNumber evidence="4">5.1.3.15</ecNumber>
    </recommendedName>
</protein>
<organism evidence="6 7">
    <name type="scientific">Marinibactrum halimedae</name>
    <dbReference type="NCBI Taxonomy" id="1444977"/>
    <lineage>
        <taxon>Bacteria</taxon>
        <taxon>Pseudomonadati</taxon>
        <taxon>Pseudomonadota</taxon>
        <taxon>Gammaproteobacteria</taxon>
        <taxon>Cellvibrionales</taxon>
        <taxon>Cellvibrionaceae</taxon>
        <taxon>Marinibactrum</taxon>
    </lineage>
</organism>
<keyword evidence="7" id="KW-1185">Reference proteome</keyword>
<dbReference type="InterPro" id="IPR014718">
    <property type="entry name" value="GH-type_carb-bd"/>
</dbReference>
<reference evidence="6 7" key="1">
    <citation type="journal article" date="2014" name="Int. J. Syst. Evol. Microbiol.">
        <title>Complete genome sequence of Corynebacterium casei LMG S-19264T (=DSM 44701T), isolated from a smear-ripened cheese.</title>
        <authorList>
            <consortium name="US DOE Joint Genome Institute (JGI-PGF)"/>
            <person name="Walter F."/>
            <person name="Albersmeier A."/>
            <person name="Kalinowski J."/>
            <person name="Ruckert C."/>
        </authorList>
    </citation>
    <scope>NUCLEOTIDE SEQUENCE [LARGE SCALE GENOMIC DNA]</scope>
    <source>
        <strain evidence="6 7">NBRC 110095</strain>
    </source>
</reference>
<dbReference type="InterPro" id="IPR025532">
    <property type="entry name" value="G6P_1-epimerase"/>
</dbReference>
<keyword evidence="3 4" id="KW-0413">Isomerase</keyword>
<comment type="similarity">
    <text evidence="2 4">Belongs to the glucose-6-phosphate 1-epimerase family.</text>
</comment>
<dbReference type="AlphaFoldDB" id="A0AA37WLM1"/>
<dbReference type="PANTHER" id="PTHR11122:SF13">
    <property type="entry name" value="GLUCOSE-6-PHOSPHATE 1-EPIMERASE"/>
    <property type="match status" value="1"/>
</dbReference>
<dbReference type="PIRSF" id="PIRSF016020">
    <property type="entry name" value="PHexose_mutarotase"/>
    <property type="match status" value="1"/>
</dbReference>
<dbReference type="InterPro" id="IPR011013">
    <property type="entry name" value="Gal_mutarotase_sf_dom"/>
</dbReference>
<evidence type="ECO:0000256" key="4">
    <source>
        <dbReference type="PIRNR" id="PIRNR016020"/>
    </source>
</evidence>
<dbReference type="EC" id="5.1.3.15" evidence="4"/>